<dbReference type="Pfam" id="PF20773">
    <property type="entry name" value="InhA-like_MAM"/>
    <property type="match status" value="1"/>
</dbReference>
<proteinExistence type="predicted"/>
<name>A0A0F8ZL60_9ZZZZ</name>
<dbReference type="SUPFAM" id="SSF49899">
    <property type="entry name" value="Concanavalin A-like lectins/glucanases"/>
    <property type="match status" value="1"/>
</dbReference>
<dbReference type="EMBL" id="LAZR01059749">
    <property type="protein sequence ID" value="KKK67144.1"/>
    <property type="molecule type" value="Genomic_DNA"/>
</dbReference>
<feature type="non-terminal residue" evidence="1">
    <location>
        <position position="374"/>
    </location>
</feature>
<dbReference type="AlphaFoldDB" id="A0A0F8ZL60"/>
<evidence type="ECO:0000313" key="1">
    <source>
        <dbReference type="EMBL" id="KKK67144.1"/>
    </source>
</evidence>
<comment type="caution">
    <text evidence="1">The sequence shown here is derived from an EMBL/GenBank/DDBJ whole genome shotgun (WGS) entry which is preliminary data.</text>
</comment>
<reference evidence="1" key="1">
    <citation type="journal article" date="2015" name="Nature">
        <title>Complex archaea that bridge the gap between prokaryotes and eukaryotes.</title>
        <authorList>
            <person name="Spang A."/>
            <person name="Saw J.H."/>
            <person name="Jorgensen S.L."/>
            <person name="Zaremba-Niedzwiedzka K."/>
            <person name="Martijn J."/>
            <person name="Lind A.E."/>
            <person name="van Eijk R."/>
            <person name="Schleper C."/>
            <person name="Guy L."/>
            <person name="Ettema T.J."/>
        </authorList>
    </citation>
    <scope>NUCLEOTIDE SEQUENCE</scope>
</reference>
<protein>
    <submittedName>
        <fullName evidence="1">Uncharacterized protein</fullName>
    </submittedName>
</protein>
<accession>A0A0F8ZL60</accession>
<dbReference type="Gene3D" id="2.60.120.260">
    <property type="entry name" value="Galactose-binding domain-like"/>
    <property type="match status" value="1"/>
</dbReference>
<organism evidence="1">
    <name type="scientific">marine sediment metagenome</name>
    <dbReference type="NCBI Taxonomy" id="412755"/>
    <lineage>
        <taxon>unclassified sequences</taxon>
        <taxon>metagenomes</taxon>
        <taxon>ecological metagenomes</taxon>
    </lineage>
</organism>
<feature type="non-terminal residue" evidence="1">
    <location>
        <position position="1"/>
    </location>
</feature>
<dbReference type="InterPro" id="IPR013320">
    <property type="entry name" value="ConA-like_dom_sf"/>
</dbReference>
<gene>
    <name evidence="1" type="ORF">LCGC14_2957010</name>
</gene>
<sequence length="374" mass="40317">GLSQVAAELAGGGTSRVDIFLAVPDTQLTHWPPDSASVHYGESQLFFRYLLDRFGGRENAAALLAAPEDGIAGVDAYLRQFGTAFEDVFADWLVASYLDEDSGPYAHQDADLTIATVTTIGGPGEGDGSVHQFAGDYLEIDAPAGGASFAFDGSDQVGVGIEPRDGPFWWSAAEDSMDSRLTREFDLSGLAAATLRFWTWFDTERGWDYAYVAASRDGGQTWEALPGRQTTGFDPVALAYGPGYSGSSDGEWVQEEIDLTPYAGGEVLLRFEYVTDDATHERGFAVDDIEIPELAFADGADAGNGWQAEGFRRIEAPLPQRFLVQLIERGEPIVVRRLELGPSNRFEIALDGPATIVVAAVTEGTTAAATYRWT</sequence>